<protein>
    <submittedName>
        <fullName evidence="2">Uncharacterized protein</fullName>
    </submittedName>
</protein>
<evidence type="ECO:0000256" key="1">
    <source>
        <dbReference type="SAM" id="SignalP"/>
    </source>
</evidence>
<reference evidence="2" key="1">
    <citation type="submission" date="2021-09" db="EMBL/GenBank/DDBJ databases">
        <authorList>
            <consortium name="AG Swart"/>
            <person name="Singh M."/>
            <person name="Singh A."/>
            <person name="Seah K."/>
            <person name="Emmerich C."/>
        </authorList>
    </citation>
    <scope>NUCLEOTIDE SEQUENCE</scope>
    <source>
        <strain evidence="2">ATCC30299</strain>
    </source>
</reference>
<organism evidence="2 3">
    <name type="scientific">Blepharisma stoltei</name>
    <dbReference type="NCBI Taxonomy" id="1481888"/>
    <lineage>
        <taxon>Eukaryota</taxon>
        <taxon>Sar</taxon>
        <taxon>Alveolata</taxon>
        <taxon>Ciliophora</taxon>
        <taxon>Postciliodesmatophora</taxon>
        <taxon>Heterotrichea</taxon>
        <taxon>Heterotrichida</taxon>
        <taxon>Blepharismidae</taxon>
        <taxon>Blepharisma</taxon>
    </lineage>
</organism>
<dbReference type="Proteomes" id="UP001162131">
    <property type="component" value="Unassembled WGS sequence"/>
</dbReference>
<gene>
    <name evidence="2" type="ORF">BSTOLATCC_MIC64057</name>
</gene>
<feature type="signal peptide" evidence="1">
    <location>
        <begin position="1"/>
        <end position="17"/>
    </location>
</feature>
<evidence type="ECO:0000313" key="3">
    <source>
        <dbReference type="Proteomes" id="UP001162131"/>
    </source>
</evidence>
<accession>A0AAU9KE97</accession>
<dbReference type="AlphaFoldDB" id="A0AAU9KE97"/>
<evidence type="ECO:0000313" key="2">
    <source>
        <dbReference type="EMBL" id="CAG9335592.1"/>
    </source>
</evidence>
<keyword evidence="3" id="KW-1185">Reference proteome</keyword>
<name>A0AAU9KE97_9CILI</name>
<proteinExistence type="predicted"/>
<sequence length="152" mass="16438">MKLVILVLLSLALYAHANEEGRELRGCGCHRAKCHHHWLDVYDYEIDECDERPECPPDSCCVANTTYTPSSSTNFTTIGSGNCTCSCSCVCFSCSCSCNCSLPNQTVTPPGNNTNNTNSTNCTYQSGGWNLETGGLDISAEQEDFEDLGGLV</sequence>
<comment type="caution">
    <text evidence="2">The sequence shown here is derived from an EMBL/GenBank/DDBJ whole genome shotgun (WGS) entry which is preliminary data.</text>
</comment>
<keyword evidence="1" id="KW-0732">Signal</keyword>
<dbReference type="EMBL" id="CAJZBQ010000062">
    <property type="protein sequence ID" value="CAG9335592.1"/>
    <property type="molecule type" value="Genomic_DNA"/>
</dbReference>
<feature type="chain" id="PRO_5043437517" evidence="1">
    <location>
        <begin position="18"/>
        <end position="152"/>
    </location>
</feature>